<dbReference type="SMART" id="SM00717">
    <property type="entry name" value="SANT"/>
    <property type="match status" value="1"/>
</dbReference>
<evidence type="ECO:0000313" key="4">
    <source>
        <dbReference type="Proteomes" id="UP001302676"/>
    </source>
</evidence>
<accession>A0AAN6V333</accession>
<feature type="region of interest" description="Disordered" evidence="1">
    <location>
        <begin position="1"/>
        <end position="90"/>
    </location>
</feature>
<dbReference type="Proteomes" id="UP001302676">
    <property type="component" value="Unassembled WGS sequence"/>
</dbReference>
<feature type="compositionally biased region" description="Pro residues" evidence="1">
    <location>
        <begin position="59"/>
        <end position="81"/>
    </location>
</feature>
<dbReference type="CDD" id="cd00167">
    <property type="entry name" value="SANT"/>
    <property type="match status" value="1"/>
</dbReference>
<gene>
    <name evidence="3" type="ORF">C8A04DRAFT_12609</name>
</gene>
<dbReference type="InterPro" id="IPR009057">
    <property type="entry name" value="Homeodomain-like_sf"/>
</dbReference>
<organism evidence="3 4">
    <name type="scientific">Dichotomopilus funicola</name>
    <dbReference type="NCBI Taxonomy" id="1934379"/>
    <lineage>
        <taxon>Eukaryota</taxon>
        <taxon>Fungi</taxon>
        <taxon>Dikarya</taxon>
        <taxon>Ascomycota</taxon>
        <taxon>Pezizomycotina</taxon>
        <taxon>Sordariomycetes</taxon>
        <taxon>Sordariomycetidae</taxon>
        <taxon>Sordariales</taxon>
        <taxon>Chaetomiaceae</taxon>
        <taxon>Dichotomopilus</taxon>
    </lineage>
</organism>
<dbReference type="EMBL" id="MU853589">
    <property type="protein sequence ID" value="KAK4143145.1"/>
    <property type="molecule type" value="Genomic_DNA"/>
</dbReference>
<name>A0AAN6V333_9PEZI</name>
<dbReference type="GeneID" id="87814009"/>
<feature type="compositionally biased region" description="Polar residues" evidence="1">
    <location>
        <begin position="14"/>
        <end position="35"/>
    </location>
</feature>
<dbReference type="AlphaFoldDB" id="A0AAN6V333"/>
<reference evidence="3" key="2">
    <citation type="submission" date="2023-05" db="EMBL/GenBank/DDBJ databases">
        <authorList>
            <consortium name="Lawrence Berkeley National Laboratory"/>
            <person name="Steindorff A."/>
            <person name="Hensen N."/>
            <person name="Bonometti L."/>
            <person name="Westerberg I."/>
            <person name="Brannstrom I.O."/>
            <person name="Guillou S."/>
            <person name="Cros-Aarteil S."/>
            <person name="Calhoun S."/>
            <person name="Haridas S."/>
            <person name="Kuo A."/>
            <person name="Mondo S."/>
            <person name="Pangilinan J."/>
            <person name="Riley R."/>
            <person name="Labutti K."/>
            <person name="Andreopoulos B."/>
            <person name="Lipzen A."/>
            <person name="Chen C."/>
            <person name="Yanf M."/>
            <person name="Daum C."/>
            <person name="Ng V."/>
            <person name="Clum A."/>
            <person name="Ohm R."/>
            <person name="Martin F."/>
            <person name="Silar P."/>
            <person name="Natvig D."/>
            <person name="Lalanne C."/>
            <person name="Gautier V."/>
            <person name="Ament-Velasquez S.L."/>
            <person name="Kruys A."/>
            <person name="Hutchinson M.I."/>
            <person name="Powell A.J."/>
            <person name="Barry K."/>
            <person name="Miller A.N."/>
            <person name="Grigoriev I.V."/>
            <person name="Debuchy R."/>
            <person name="Gladieux P."/>
            <person name="Thoren M.H."/>
            <person name="Johannesson H."/>
        </authorList>
    </citation>
    <scope>NUCLEOTIDE SEQUENCE</scope>
    <source>
        <strain evidence="3">CBS 141.50</strain>
    </source>
</reference>
<dbReference type="RefSeq" id="XP_062636516.1">
    <property type="nucleotide sequence ID" value="XM_062777396.1"/>
</dbReference>
<feature type="compositionally biased region" description="Basic residues" evidence="1">
    <location>
        <begin position="1"/>
        <end position="10"/>
    </location>
</feature>
<reference evidence="3" key="1">
    <citation type="journal article" date="2023" name="Mol. Phylogenet. Evol.">
        <title>Genome-scale phylogeny and comparative genomics of the fungal order Sordariales.</title>
        <authorList>
            <person name="Hensen N."/>
            <person name="Bonometti L."/>
            <person name="Westerberg I."/>
            <person name="Brannstrom I.O."/>
            <person name="Guillou S."/>
            <person name="Cros-Aarteil S."/>
            <person name="Calhoun S."/>
            <person name="Haridas S."/>
            <person name="Kuo A."/>
            <person name="Mondo S."/>
            <person name="Pangilinan J."/>
            <person name="Riley R."/>
            <person name="LaButti K."/>
            <person name="Andreopoulos B."/>
            <person name="Lipzen A."/>
            <person name="Chen C."/>
            <person name="Yan M."/>
            <person name="Daum C."/>
            <person name="Ng V."/>
            <person name="Clum A."/>
            <person name="Steindorff A."/>
            <person name="Ohm R.A."/>
            <person name="Martin F."/>
            <person name="Silar P."/>
            <person name="Natvig D.O."/>
            <person name="Lalanne C."/>
            <person name="Gautier V."/>
            <person name="Ament-Velasquez S.L."/>
            <person name="Kruys A."/>
            <person name="Hutchinson M.I."/>
            <person name="Powell A.J."/>
            <person name="Barry K."/>
            <person name="Miller A.N."/>
            <person name="Grigoriev I.V."/>
            <person name="Debuchy R."/>
            <person name="Gladieux P."/>
            <person name="Hiltunen Thoren M."/>
            <person name="Johannesson H."/>
        </authorList>
    </citation>
    <scope>NUCLEOTIDE SEQUENCE</scope>
    <source>
        <strain evidence="3">CBS 141.50</strain>
    </source>
</reference>
<dbReference type="Gene3D" id="1.10.10.60">
    <property type="entry name" value="Homeodomain-like"/>
    <property type="match status" value="1"/>
</dbReference>
<evidence type="ECO:0000259" key="2">
    <source>
        <dbReference type="PROSITE" id="PS50090"/>
    </source>
</evidence>
<dbReference type="PROSITE" id="PS50090">
    <property type="entry name" value="MYB_LIKE"/>
    <property type="match status" value="1"/>
</dbReference>
<dbReference type="InterPro" id="IPR001005">
    <property type="entry name" value="SANT/Myb"/>
</dbReference>
<feature type="region of interest" description="Disordered" evidence="1">
    <location>
        <begin position="342"/>
        <end position="382"/>
    </location>
</feature>
<dbReference type="Pfam" id="PF00249">
    <property type="entry name" value="Myb_DNA-binding"/>
    <property type="match status" value="1"/>
</dbReference>
<sequence>MTRSRHAPRRSSRDISSNQRLGNSSSGPQLPSLGTQTGGYRLIAAQQPSTDPRVESLRYPPPPPPPPPLLPPLPLAAPPLPTTDNTAPRVPIPAHIETASPTAGREHREGATSEKQIQHPDLVGDESAALAEYPYSIYNHGTWTADDDKRLIQARSQGQNWADLKEAHFPTKSANACRKRYERLVERRGIHDYTGRRLESVSNEYMNMRREIWSGLADRVGMKWDTVEALCMNAGLRTIQSNARSYTNRARRDSRISQKTREAQAEVMSVGQGALPMPGLPVGSEFGTAFTGHGVDLDRAPGPGVVTVPMSVPGSVDRSMPPPPFIPSSGPHSGTRLPPMALPPQAPYHQGYPNGNVRPLSGLSHVGAPAPEPPPVARAQNW</sequence>
<comment type="caution">
    <text evidence="3">The sequence shown here is derived from an EMBL/GenBank/DDBJ whole genome shotgun (WGS) entry which is preliminary data.</text>
</comment>
<protein>
    <recommendedName>
        <fullName evidence="2">Myb-like domain-containing protein</fullName>
    </recommendedName>
</protein>
<proteinExistence type="predicted"/>
<feature type="domain" description="Myb-like" evidence="2">
    <location>
        <begin position="141"/>
        <end position="185"/>
    </location>
</feature>
<dbReference type="SUPFAM" id="SSF46689">
    <property type="entry name" value="Homeodomain-like"/>
    <property type="match status" value="1"/>
</dbReference>
<keyword evidence="4" id="KW-1185">Reference proteome</keyword>
<evidence type="ECO:0000313" key="3">
    <source>
        <dbReference type="EMBL" id="KAK4143145.1"/>
    </source>
</evidence>
<evidence type="ECO:0000256" key="1">
    <source>
        <dbReference type="SAM" id="MobiDB-lite"/>
    </source>
</evidence>